<dbReference type="InterPro" id="IPR032861">
    <property type="entry name" value="TAXi_N"/>
</dbReference>
<evidence type="ECO:0000256" key="6">
    <source>
        <dbReference type="SAM" id="SignalP"/>
    </source>
</evidence>
<dbReference type="Pfam" id="PF14543">
    <property type="entry name" value="TAXi_N"/>
    <property type="match status" value="1"/>
</dbReference>
<keyword evidence="9" id="KW-1185">Reference proteome</keyword>
<dbReference type="InterPro" id="IPR021109">
    <property type="entry name" value="Peptidase_aspartic_dom_sf"/>
</dbReference>
<accession>A0A0D2R2R2</accession>
<feature type="chain" id="PRO_5002262332" description="Peptidase A1 domain-containing protein" evidence="6">
    <location>
        <begin position="26"/>
        <end position="416"/>
    </location>
</feature>
<feature type="domain" description="Peptidase A1" evidence="7">
    <location>
        <begin position="75"/>
        <end position="406"/>
    </location>
</feature>
<keyword evidence="4" id="KW-0378">Hydrolase</keyword>
<evidence type="ECO:0000313" key="9">
    <source>
        <dbReference type="Proteomes" id="UP000032304"/>
    </source>
</evidence>
<dbReference type="CDD" id="cd05476">
    <property type="entry name" value="pepsin_A_like_plant"/>
    <property type="match status" value="1"/>
</dbReference>
<dbReference type="AlphaFoldDB" id="A0A0D2R2R2"/>
<dbReference type="PANTHER" id="PTHR47967:SF127">
    <property type="entry name" value="ASPARTIC PROTEINASE NEPENTHESIN-1-LIKE"/>
    <property type="match status" value="1"/>
</dbReference>
<dbReference type="GO" id="GO:0004190">
    <property type="term" value="F:aspartic-type endopeptidase activity"/>
    <property type="evidence" value="ECO:0007669"/>
    <property type="project" value="UniProtKB-KW"/>
</dbReference>
<evidence type="ECO:0000256" key="3">
    <source>
        <dbReference type="ARBA" id="ARBA00022750"/>
    </source>
</evidence>
<dbReference type="eggNOG" id="KOG1339">
    <property type="taxonomic scope" value="Eukaryota"/>
</dbReference>
<dbReference type="Proteomes" id="UP000032304">
    <property type="component" value="Chromosome 2"/>
</dbReference>
<dbReference type="InterPro" id="IPR033121">
    <property type="entry name" value="PEPTIDASE_A1"/>
</dbReference>
<evidence type="ECO:0000259" key="7">
    <source>
        <dbReference type="PROSITE" id="PS51767"/>
    </source>
</evidence>
<dbReference type="EMBL" id="CM001741">
    <property type="protein sequence ID" value="KJB13640.1"/>
    <property type="molecule type" value="Genomic_DNA"/>
</dbReference>
<dbReference type="PANTHER" id="PTHR47967">
    <property type="entry name" value="OS07G0603500 PROTEIN-RELATED"/>
    <property type="match status" value="1"/>
</dbReference>
<evidence type="ECO:0000313" key="8">
    <source>
        <dbReference type="EMBL" id="KJB13640.1"/>
    </source>
</evidence>
<organism evidence="8 9">
    <name type="scientific">Gossypium raimondii</name>
    <name type="common">Peruvian cotton</name>
    <name type="synonym">Gossypium klotzschianum subsp. raimondii</name>
    <dbReference type="NCBI Taxonomy" id="29730"/>
    <lineage>
        <taxon>Eukaryota</taxon>
        <taxon>Viridiplantae</taxon>
        <taxon>Streptophyta</taxon>
        <taxon>Embryophyta</taxon>
        <taxon>Tracheophyta</taxon>
        <taxon>Spermatophyta</taxon>
        <taxon>Magnoliopsida</taxon>
        <taxon>eudicotyledons</taxon>
        <taxon>Gunneridae</taxon>
        <taxon>Pentapetalae</taxon>
        <taxon>rosids</taxon>
        <taxon>malvids</taxon>
        <taxon>Malvales</taxon>
        <taxon>Malvaceae</taxon>
        <taxon>Malvoideae</taxon>
        <taxon>Gossypium</taxon>
    </lineage>
</organism>
<dbReference type="STRING" id="29730.A0A0D2R2R2"/>
<reference evidence="8 9" key="1">
    <citation type="journal article" date="2012" name="Nature">
        <title>Repeated polyploidization of Gossypium genomes and the evolution of spinnable cotton fibres.</title>
        <authorList>
            <person name="Paterson A.H."/>
            <person name="Wendel J.F."/>
            <person name="Gundlach H."/>
            <person name="Guo H."/>
            <person name="Jenkins J."/>
            <person name="Jin D."/>
            <person name="Llewellyn D."/>
            <person name="Showmaker K.C."/>
            <person name="Shu S."/>
            <person name="Udall J."/>
            <person name="Yoo M.J."/>
            <person name="Byers R."/>
            <person name="Chen W."/>
            <person name="Doron-Faigenboim A."/>
            <person name="Duke M.V."/>
            <person name="Gong L."/>
            <person name="Grimwood J."/>
            <person name="Grover C."/>
            <person name="Grupp K."/>
            <person name="Hu G."/>
            <person name="Lee T.H."/>
            <person name="Li J."/>
            <person name="Lin L."/>
            <person name="Liu T."/>
            <person name="Marler B.S."/>
            <person name="Page J.T."/>
            <person name="Roberts A.W."/>
            <person name="Romanel E."/>
            <person name="Sanders W.S."/>
            <person name="Szadkowski E."/>
            <person name="Tan X."/>
            <person name="Tang H."/>
            <person name="Xu C."/>
            <person name="Wang J."/>
            <person name="Wang Z."/>
            <person name="Zhang D."/>
            <person name="Zhang L."/>
            <person name="Ashrafi H."/>
            <person name="Bedon F."/>
            <person name="Bowers J.E."/>
            <person name="Brubaker C.L."/>
            <person name="Chee P.W."/>
            <person name="Das S."/>
            <person name="Gingle A.R."/>
            <person name="Haigler C.H."/>
            <person name="Harker D."/>
            <person name="Hoffmann L.V."/>
            <person name="Hovav R."/>
            <person name="Jones D.C."/>
            <person name="Lemke C."/>
            <person name="Mansoor S."/>
            <person name="ur Rahman M."/>
            <person name="Rainville L.N."/>
            <person name="Rambani A."/>
            <person name="Reddy U.K."/>
            <person name="Rong J.K."/>
            <person name="Saranga Y."/>
            <person name="Scheffler B.E."/>
            <person name="Scheffler J.A."/>
            <person name="Stelly D.M."/>
            <person name="Triplett B.A."/>
            <person name="Van Deynze A."/>
            <person name="Vaslin M.F."/>
            <person name="Waghmare V.N."/>
            <person name="Walford S.A."/>
            <person name="Wright R.J."/>
            <person name="Zaki E.A."/>
            <person name="Zhang T."/>
            <person name="Dennis E.S."/>
            <person name="Mayer K.F."/>
            <person name="Peterson D.G."/>
            <person name="Rokhsar D.S."/>
            <person name="Wang X."/>
            <person name="Schmutz J."/>
        </authorList>
    </citation>
    <scope>NUCLEOTIDE SEQUENCE [LARGE SCALE GENOMIC DNA]</scope>
</reference>
<name>A0A0D2R2R2_GOSRA</name>
<keyword evidence="6" id="KW-0732">Signal</keyword>
<dbReference type="InterPro" id="IPR051708">
    <property type="entry name" value="Plant_Aspart_Prot_A1"/>
</dbReference>
<keyword evidence="2" id="KW-0645">Protease</keyword>
<evidence type="ECO:0000256" key="5">
    <source>
        <dbReference type="ARBA" id="ARBA00023180"/>
    </source>
</evidence>
<dbReference type="Gene3D" id="2.40.70.10">
    <property type="entry name" value="Acid Proteases"/>
    <property type="match status" value="2"/>
</dbReference>
<protein>
    <recommendedName>
        <fullName evidence="7">Peptidase A1 domain-containing protein</fullName>
    </recommendedName>
</protein>
<dbReference type="OMA" id="ENCANGR"/>
<dbReference type="InterPro" id="IPR034161">
    <property type="entry name" value="Pepsin-like_plant"/>
</dbReference>
<dbReference type="SUPFAM" id="SSF50630">
    <property type="entry name" value="Acid proteases"/>
    <property type="match status" value="1"/>
</dbReference>
<dbReference type="Gramene" id="KJB13640">
    <property type="protein sequence ID" value="KJB13640"/>
    <property type="gene ID" value="B456_002G086300"/>
</dbReference>
<dbReference type="PROSITE" id="PS51767">
    <property type="entry name" value="PEPTIDASE_A1"/>
    <property type="match status" value="1"/>
</dbReference>
<evidence type="ECO:0000256" key="2">
    <source>
        <dbReference type="ARBA" id="ARBA00022670"/>
    </source>
</evidence>
<evidence type="ECO:0000256" key="1">
    <source>
        <dbReference type="ARBA" id="ARBA00007447"/>
    </source>
</evidence>
<keyword evidence="3" id="KW-0064">Aspartyl protease</keyword>
<dbReference type="GO" id="GO:0006508">
    <property type="term" value="P:proteolysis"/>
    <property type="evidence" value="ECO:0007669"/>
    <property type="project" value="UniProtKB-KW"/>
</dbReference>
<sequence length="416" mass="47599">MVQIPLFPIFILFLCFITLFQATSASSKPTGLSMKLIRRTYFRAQNFDSFLSLNQSEDNVLVHLPLCHVPKDLAYVVEFKIGNKPQTVKLLMDTSSLIWTQCAPCIKCYQQKTSLYNSRISMTYKKLPSNQPFCQGQNSPFRCHNNECVYDIRYGDLSQPTTPRTKGVASFETFYIPVDSSHTRVINDMIFGCSNDNSDTGFENSQISGILGLSQGPDGLTSQLAKRGIIQNRFSYWLVPFHDELKRPSILRFRDNIPRPVENLRSTPFLNIDRNHYSVELLDISLRKDGLGGSLIDSGTLVSRIDENTVRRNAYQEVIEAFKAYYDKKNIRRKVGFRDFATMTLHFKGGDYLIDGKYMHYFSDKKKGEGYFCVALSKSSKTILGAWQQQNMRIIYDMNGGRLQWVTETCANDHSP</sequence>
<evidence type="ECO:0000256" key="4">
    <source>
        <dbReference type="ARBA" id="ARBA00022801"/>
    </source>
</evidence>
<dbReference type="InterPro" id="IPR032799">
    <property type="entry name" value="TAXi_C"/>
</dbReference>
<dbReference type="Pfam" id="PF14541">
    <property type="entry name" value="TAXi_C"/>
    <property type="match status" value="1"/>
</dbReference>
<proteinExistence type="inferred from homology"/>
<gene>
    <name evidence="8" type="ORF">B456_002G086300</name>
</gene>
<keyword evidence="5" id="KW-0325">Glycoprotein</keyword>
<feature type="signal peptide" evidence="6">
    <location>
        <begin position="1"/>
        <end position="25"/>
    </location>
</feature>
<comment type="similarity">
    <text evidence="1">Belongs to the peptidase A1 family.</text>
</comment>
<dbReference type="GO" id="GO:0005576">
    <property type="term" value="C:extracellular region"/>
    <property type="evidence" value="ECO:0007669"/>
    <property type="project" value="TreeGrafter"/>
</dbReference>